<evidence type="ECO:0000313" key="3">
    <source>
        <dbReference type="Proteomes" id="UP001314170"/>
    </source>
</evidence>
<sequence>MRQFDANLWFKLERPTAPQDQWYKNTQPMSPSTEEHRIHFTATGPGNQELA</sequence>
<proteinExistence type="predicted"/>
<reference evidence="2 3" key="1">
    <citation type="submission" date="2024-01" db="EMBL/GenBank/DDBJ databases">
        <authorList>
            <person name="Waweru B."/>
        </authorList>
    </citation>
    <scope>NUCLEOTIDE SEQUENCE [LARGE SCALE GENOMIC DNA]</scope>
</reference>
<feature type="region of interest" description="Disordered" evidence="1">
    <location>
        <begin position="19"/>
        <end position="51"/>
    </location>
</feature>
<dbReference type="AlphaFoldDB" id="A0AAV1SPP4"/>
<evidence type="ECO:0000313" key="2">
    <source>
        <dbReference type="EMBL" id="CAK7355972.1"/>
    </source>
</evidence>
<dbReference type="Proteomes" id="UP001314170">
    <property type="component" value="Unassembled WGS sequence"/>
</dbReference>
<protein>
    <submittedName>
        <fullName evidence="2">Uncharacterized protein</fullName>
    </submittedName>
</protein>
<feature type="compositionally biased region" description="Polar residues" evidence="1">
    <location>
        <begin position="19"/>
        <end position="32"/>
    </location>
</feature>
<comment type="caution">
    <text evidence="2">The sequence shown here is derived from an EMBL/GenBank/DDBJ whole genome shotgun (WGS) entry which is preliminary data.</text>
</comment>
<evidence type="ECO:0000256" key="1">
    <source>
        <dbReference type="SAM" id="MobiDB-lite"/>
    </source>
</evidence>
<accession>A0AAV1SPP4</accession>
<organism evidence="2 3">
    <name type="scientific">Dovyalis caffra</name>
    <dbReference type="NCBI Taxonomy" id="77055"/>
    <lineage>
        <taxon>Eukaryota</taxon>
        <taxon>Viridiplantae</taxon>
        <taxon>Streptophyta</taxon>
        <taxon>Embryophyta</taxon>
        <taxon>Tracheophyta</taxon>
        <taxon>Spermatophyta</taxon>
        <taxon>Magnoliopsida</taxon>
        <taxon>eudicotyledons</taxon>
        <taxon>Gunneridae</taxon>
        <taxon>Pentapetalae</taxon>
        <taxon>rosids</taxon>
        <taxon>fabids</taxon>
        <taxon>Malpighiales</taxon>
        <taxon>Salicaceae</taxon>
        <taxon>Flacourtieae</taxon>
        <taxon>Dovyalis</taxon>
    </lineage>
</organism>
<name>A0AAV1SPP4_9ROSI</name>
<dbReference type="EMBL" id="CAWUPB010001197">
    <property type="protein sequence ID" value="CAK7355972.1"/>
    <property type="molecule type" value="Genomic_DNA"/>
</dbReference>
<gene>
    <name evidence="2" type="ORF">DCAF_LOCUS26236</name>
</gene>
<keyword evidence="3" id="KW-1185">Reference proteome</keyword>